<dbReference type="AlphaFoldDB" id="K2IRV8"/>
<organism evidence="1 2">
    <name type="scientific">Gallaecimonas xiamenensis 3-C-1</name>
    <dbReference type="NCBI Taxonomy" id="745411"/>
    <lineage>
        <taxon>Bacteria</taxon>
        <taxon>Pseudomonadati</taxon>
        <taxon>Pseudomonadota</taxon>
        <taxon>Gammaproteobacteria</taxon>
        <taxon>Enterobacterales</taxon>
        <taxon>Gallaecimonadaceae</taxon>
        <taxon>Gallaecimonas</taxon>
    </lineage>
</organism>
<proteinExistence type="predicted"/>
<dbReference type="SUPFAM" id="SSF56281">
    <property type="entry name" value="Metallo-hydrolase/oxidoreductase"/>
    <property type="match status" value="1"/>
</dbReference>
<dbReference type="InterPro" id="IPR025638">
    <property type="entry name" value="DUF4336"/>
</dbReference>
<dbReference type="PANTHER" id="PTHR33835">
    <property type="entry name" value="YALI0C07656P"/>
    <property type="match status" value="1"/>
</dbReference>
<sequence length="234" mass="26516">MERIAENLWVAEGPSVPFFTLPYSTRMTLIRLADGRLWVHSPIALTPELKAEVDALGQVAYLIAPNQLHHLFLQAWQQQYPGALSFGTKGVMAKRPDLTFQHCLDQHFTSPWPEISALLFTGSKAMEEAVFLHQPSRTLIVTDLVENFAPETFTPLKRRLAAWAGILAPNGKMPLDWRLSFLFSKTQARRHVQQLLAWQPQRLIMAHGLMVQNQVPAFLARAFSWVGPLEQSQP</sequence>
<dbReference type="PATRIC" id="fig|745411.4.peg.2016"/>
<dbReference type="Pfam" id="PF14234">
    <property type="entry name" value="DUF4336"/>
    <property type="match status" value="1"/>
</dbReference>
<dbReference type="OrthoDB" id="450111at2"/>
<keyword evidence="2" id="KW-1185">Reference proteome</keyword>
<evidence type="ECO:0000313" key="1">
    <source>
        <dbReference type="EMBL" id="EKE72996.1"/>
    </source>
</evidence>
<dbReference type="Proteomes" id="UP000006755">
    <property type="component" value="Unassembled WGS sequence"/>
</dbReference>
<accession>K2IRV8</accession>
<gene>
    <name evidence="1" type="ORF">B3C1_10282</name>
</gene>
<evidence type="ECO:0008006" key="3">
    <source>
        <dbReference type="Google" id="ProtNLM"/>
    </source>
</evidence>
<dbReference type="EMBL" id="AMRI01000013">
    <property type="protein sequence ID" value="EKE72996.1"/>
    <property type="molecule type" value="Genomic_DNA"/>
</dbReference>
<comment type="caution">
    <text evidence="1">The sequence shown here is derived from an EMBL/GenBank/DDBJ whole genome shotgun (WGS) entry which is preliminary data.</text>
</comment>
<dbReference type="RefSeq" id="WP_008484674.1">
    <property type="nucleotide sequence ID" value="NZ_AMRI01000013.1"/>
</dbReference>
<name>K2IRV8_9GAMM</name>
<protein>
    <recommendedName>
        <fullName evidence="3">DUF4336 domain-containing protein</fullName>
    </recommendedName>
</protein>
<dbReference type="STRING" id="745411.B3C1_10282"/>
<dbReference type="InterPro" id="IPR036866">
    <property type="entry name" value="RibonucZ/Hydroxyglut_hydro"/>
</dbReference>
<reference evidence="1 2" key="1">
    <citation type="journal article" date="2012" name="J. Bacteriol.">
        <title>Genome Sequence of Gallaecimonas xiamenensis Type Strain 3-C-1.</title>
        <authorList>
            <person name="Lai Q."/>
            <person name="Wang L."/>
            <person name="Wang W."/>
            <person name="Shao Z."/>
        </authorList>
    </citation>
    <scope>NUCLEOTIDE SEQUENCE [LARGE SCALE GENOMIC DNA]</scope>
    <source>
        <strain evidence="1 2">3-C-1</strain>
    </source>
</reference>
<evidence type="ECO:0000313" key="2">
    <source>
        <dbReference type="Proteomes" id="UP000006755"/>
    </source>
</evidence>
<dbReference type="PANTHER" id="PTHR33835:SF1">
    <property type="entry name" value="METALLO-BETA-LACTAMASE DOMAIN-CONTAINING PROTEIN"/>
    <property type="match status" value="1"/>
</dbReference>
<dbReference type="eggNOG" id="COG4221">
    <property type="taxonomic scope" value="Bacteria"/>
</dbReference>